<dbReference type="InterPro" id="IPR000090">
    <property type="entry name" value="Flg_Motor_Flig"/>
</dbReference>
<evidence type="ECO:0000259" key="11">
    <source>
        <dbReference type="Pfam" id="PF14841"/>
    </source>
</evidence>
<sequence length="327" mass="35542">MTPIQKVAAILIGLGEETAAKIMKHLHPEEVEAIAKAIASTKTVSQEQIAEALAEFEALFRAGQRADAGGPEFAREAVEKAVGPKRAQQIMARVEMAASQRGLIPKGIPPDRIAALINKEHPQVIALLLACMDPDAAGGVLNALPAEIRDDVAYRIATLDDVAPDVLKDLEKNLSAEIRKLIAGEGVEVKGTDRAAAILNRAGSSLEKSVLARLEEKDPDLADQLRQKMFSFEDLTGLSDRDLQRLLQNAGRKELTLAMKMASDRLKERILANLSKRVAAGLQEDIQLLGPRRKSEVEEAQRHILDLARELDALGDISLSRGDEEKI</sequence>
<dbReference type="PIRSF" id="PIRSF003161">
    <property type="entry name" value="FliG"/>
    <property type="match status" value="1"/>
</dbReference>
<dbReference type="PRINTS" id="PR00954">
    <property type="entry name" value="FLGMOTORFLIG"/>
</dbReference>
<dbReference type="InterPro" id="IPR023087">
    <property type="entry name" value="Flg_Motor_Flig_C"/>
</dbReference>
<evidence type="ECO:0000256" key="7">
    <source>
        <dbReference type="ARBA" id="ARBA00022779"/>
    </source>
</evidence>
<keyword evidence="13" id="KW-0966">Cell projection</keyword>
<evidence type="ECO:0000313" key="14">
    <source>
        <dbReference type="Proteomes" id="UP000178606"/>
    </source>
</evidence>
<evidence type="ECO:0000313" key="13">
    <source>
        <dbReference type="EMBL" id="OGG49308.1"/>
    </source>
</evidence>
<dbReference type="Pfam" id="PF01706">
    <property type="entry name" value="FliG_C"/>
    <property type="match status" value="1"/>
</dbReference>
<keyword evidence="7" id="KW-0283">Flagellar rotation</keyword>
<dbReference type="Proteomes" id="UP000178606">
    <property type="component" value="Unassembled WGS sequence"/>
</dbReference>
<gene>
    <name evidence="13" type="ORF">A3F84_18585</name>
</gene>
<dbReference type="SUPFAM" id="SSF48029">
    <property type="entry name" value="FliG"/>
    <property type="match status" value="2"/>
</dbReference>
<dbReference type="GO" id="GO:0006935">
    <property type="term" value="P:chemotaxis"/>
    <property type="evidence" value="ECO:0007669"/>
    <property type="project" value="UniProtKB-KW"/>
</dbReference>
<dbReference type="GO" id="GO:0005886">
    <property type="term" value="C:plasma membrane"/>
    <property type="evidence" value="ECO:0007669"/>
    <property type="project" value="UniProtKB-SubCell"/>
</dbReference>
<evidence type="ECO:0000256" key="9">
    <source>
        <dbReference type="ARBA" id="ARBA00023143"/>
    </source>
</evidence>
<keyword evidence="8" id="KW-0472">Membrane</keyword>
<dbReference type="InterPro" id="IPR028263">
    <property type="entry name" value="FliG_N"/>
</dbReference>
<dbReference type="EMBL" id="MFKF01000234">
    <property type="protein sequence ID" value="OGG49308.1"/>
    <property type="molecule type" value="Genomic_DNA"/>
</dbReference>
<dbReference type="PANTHER" id="PTHR30534:SF0">
    <property type="entry name" value="FLAGELLAR MOTOR SWITCH PROTEIN FLIG"/>
    <property type="match status" value="1"/>
</dbReference>
<feature type="domain" description="Flagellar motor switch protein FliG C-terminal" evidence="10">
    <location>
        <begin position="213"/>
        <end position="319"/>
    </location>
</feature>
<dbReference type="InterPro" id="IPR011002">
    <property type="entry name" value="FliG_a-hlx"/>
</dbReference>
<dbReference type="Pfam" id="PF14841">
    <property type="entry name" value="FliG_M"/>
    <property type="match status" value="1"/>
</dbReference>
<keyword evidence="13" id="KW-0969">Cilium</keyword>
<dbReference type="GO" id="GO:0009425">
    <property type="term" value="C:bacterial-type flagellum basal body"/>
    <property type="evidence" value="ECO:0007669"/>
    <property type="project" value="UniProtKB-SubCell"/>
</dbReference>
<dbReference type="InterPro" id="IPR032779">
    <property type="entry name" value="FliG_M"/>
</dbReference>
<evidence type="ECO:0000256" key="8">
    <source>
        <dbReference type="ARBA" id="ARBA00023136"/>
    </source>
</evidence>
<evidence type="ECO:0000256" key="1">
    <source>
        <dbReference type="ARBA" id="ARBA00004117"/>
    </source>
</evidence>
<comment type="similarity">
    <text evidence="3">Belongs to the FliG family.</text>
</comment>
<dbReference type="GO" id="GO:0003774">
    <property type="term" value="F:cytoskeletal motor activity"/>
    <property type="evidence" value="ECO:0007669"/>
    <property type="project" value="InterPro"/>
</dbReference>
<feature type="domain" description="Flagellar motor switch protein FliG N-terminal" evidence="12">
    <location>
        <begin position="1"/>
        <end position="101"/>
    </location>
</feature>
<feature type="domain" description="Flagellar motor switch protein FliG middle" evidence="11">
    <location>
        <begin position="110"/>
        <end position="181"/>
    </location>
</feature>
<evidence type="ECO:0000256" key="3">
    <source>
        <dbReference type="ARBA" id="ARBA00010299"/>
    </source>
</evidence>
<keyword evidence="6" id="KW-0145">Chemotaxis</keyword>
<evidence type="ECO:0000256" key="2">
    <source>
        <dbReference type="ARBA" id="ARBA00004413"/>
    </source>
</evidence>
<proteinExistence type="inferred from homology"/>
<evidence type="ECO:0000259" key="12">
    <source>
        <dbReference type="Pfam" id="PF14842"/>
    </source>
</evidence>
<evidence type="ECO:0000256" key="6">
    <source>
        <dbReference type="ARBA" id="ARBA00022500"/>
    </source>
</evidence>
<dbReference type="NCBIfam" id="TIGR00207">
    <property type="entry name" value="fliG"/>
    <property type="match status" value="1"/>
</dbReference>
<keyword evidence="5" id="KW-1003">Cell membrane</keyword>
<keyword evidence="13" id="KW-0282">Flagellum</keyword>
<evidence type="ECO:0000256" key="4">
    <source>
        <dbReference type="ARBA" id="ARBA00021870"/>
    </source>
</evidence>
<dbReference type="AlphaFoldDB" id="A0A1F6CJN4"/>
<dbReference type="GO" id="GO:0071973">
    <property type="term" value="P:bacterial-type flagellum-dependent cell motility"/>
    <property type="evidence" value="ECO:0007669"/>
    <property type="project" value="InterPro"/>
</dbReference>
<evidence type="ECO:0000256" key="5">
    <source>
        <dbReference type="ARBA" id="ARBA00022475"/>
    </source>
</evidence>
<keyword evidence="9" id="KW-0975">Bacterial flagellum</keyword>
<organism evidence="13 14">
    <name type="scientific">Handelsmanbacteria sp. (strain RIFCSPLOWO2_12_FULL_64_10)</name>
    <dbReference type="NCBI Taxonomy" id="1817868"/>
    <lineage>
        <taxon>Bacteria</taxon>
        <taxon>Candidatus Handelsmaniibacteriota</taxon>
    </lineage>
</organism>
<dbReference type="Gene3D" id="1.10.220.30">
    <property type="match status" value="3"/>
</dbReference>
<dbReference type="PANTHER" id="PTHR30534">
    <property type="entry name" value="FLAGELLAR MOTOR SWITCH PROTEIN FLIG"/>
    <property type="match status" value="1"/>
</dbReference>
<name>A0A1F6CJN4_HANXR</name>
<comment type="subcellular location">
    <subcellularLocation>
        <location evidence="1">Bacterial flagellum basal body</location>
    </subcellularLocation>
    <subcellularLocation>
        <location evidence="2">Cell membrane</location>
        <topology evidence="2">Peripheral membrane protein</topology>
        <orientation evidence="2">Cytoplasmic side</orientation>
    </subcellularLocation>
</comment>
<protein>
    <recommendedName>
        <fullName evidence="4">Flagellar motor switch protein FliG</fullName>
    </recommendedName>
</protein>
<accession>A0A1F6CJN4</accession>
<comment type="caution">
    <text evidence="13">The sequence shown here is derived from an EMBL/GenBank/DDBJ whole genome shotgun (WGS) entry which is preliminary data.</text>
</comment>
<dbReference type="Pfam" id="PF14842">
    <property type="entry name" value="FliG_N"/>
    <property type="match status" value="1"/>
</dbReference>
<reference evidence="13 14" key="1">
    <citation type="journal article" date="2016" name="Nat. Commun.">
        <title>Thousands of microbial genomes shed light on interconnected biogeochemical processes in an aquifer system.</title>
        <authorList>
            <person name="Anantharaman K."/>
            <person name="Brown C.T."/>
            <person name="Hug L.A."/>
            <person name="Sharon I."/>
            <person name="Castelle C.J."/>
            <person name="Probst A.J."/>
            <person name="Thomas B.C."/>
            <person name="Singh A."/>
            <person name="Wilkins M.J."/>
            <person name="Karaoz U."/>
            <person name="Brodie E.L."/>
            <person name="Williams K.H."/>
            <person name="Hubbard S.S."/>
            <person name="Banfield J.F."/>
        </authorList>
    </citation>
    <scope>NUCLEOTIDE SEQUENCE [LARGE SCALE GENOMIC DNA]</scope>
    <source>
        <strain evidence="14">RIFCSPLOWO2_12_FULL_64_10</strain>
    </source>
</reference>
<evidence type="ECO:0000259" key="10">
    <source>
        <dbReference type="Pfam" id="PF01706"/>
    </source>
</evidence>